<name>A0A1I2RI13_9CORY</name>
<evidence type="ECO:0000256" key="5">
    <source>
        <dbReference type="SAM" id="Coils"/>
    </source>
</evidence>
<dbReference type="SUPFAM" id="SSF54001">
    <property type="entry name" value="Cysteine proteinases"/>
    <property type="match status" value="1"/>
</dbReference>
<dbReference type="Gene3D" id="3.90.1720.10">
    <property type="entry name" value="endopeptidase domain like (from Nostoc punctiforme)"/>
    <property type="match status" value="1"/>
</dbReference>
<evidence type="ECO:0000256" key="6">
    <source>
        <dbReference type="SAM" id="Phobius"/>
    </source>
</evidence>
<dbReference type="GO" id="GO:0008234">
    <property type="term" value="F:cysteine-type peptidase activity"/>
    <property type="evidence" value="ECO:0007669"/>
    <property type="project" value="UniProtKB-KW"/>
</dbReference>
<keyword evidence="2" id="KW-0645">Protease</keyword>
<organism evidence="8 9">
    <name type="scientific">Corynebacterium spheniscorum</name>
    <dbReference type="NCBI Taxonomy" id="185761"/>
    <lineage>
        <taxon>Bacteria</taxon>
        <taxon>Bacillati</taxon>
        <taxon>Actinomycetota</taxon>
        <taxon>Actinomycetes</taxon>
        <taxon>Mycobacteriales</taxon>
        <taxon>Corynebacteriaceae</taxon>
        <taxon>Corynebacterium</taxon>
    </lineage>
</organism>
<sequence length="354" mass="37929">MAPQSGSTSTRFRSYAAALFGAGLILGGVPIINPTVLQAPAGFSVRADEVDELIKEVEAISNETNAKNEEVKALEDRIVESEKELEGKREEVAAATQRADKALAREKSLQGEVNIVAGAKYRGSIIDPITNAMGASNPQTAIDRAAYLTTLARRTEDAVKGLSEATEKAAEAHTDAARAAAQAEFQLNDLKKQHEELDKQREELERRTEEVKRRVDSLNVNDRLRWIQKNGPITAGLENFAGTSGVVDAAMTRLGAPYGWGATGPNVFDCSGLVQWSYAQQGKSIPRTSQAQVAGGIPVSRDQLQPGDVVGFYPGVTHVGIYVGNGQIVHASDYGIPVQVVPLDSMPFAGAARY</sequence>
<keyword evidence="6" id="KW-0472">Membrane</keyword>
<keyword evidence="5" id="KW-0175">Coiled coil</keyword>
<keyword evidence="6" id="KW-1133">Transmembrane helix</keyword>
<dbReference type="AlphaFoldDB" id="A0A1I2RI13"/>
<proteinExistence type="inferred from homology"/>
<evidence type="ECO:0000256" key="1">
    <source>
        <dbReference type="ARBA" id="ARBA00007074"/>
    </source>
</evidence>
<dbReference type="PANTHER" id="PTHR47359:SF3">
    <property type="entry name" value="NLP_P60 DOMAIN-CONTAINING PROTEIN-RELATED"/>
    <property type="match status" value="1"/>
</dbReference>
<keyword evidence="6" id="KW-0812">Transmembrane</keyword>
<dbReference type="Proteomes" id="UP000199065">
    <property type="component" value="Unassembled WGS sequence"/>
</dbReference>
<keyword evidence="4" id="KW-0788">Thiol protease</keyword>
<accession>A0A1I2RI13</accession>
<protein>
    <submittedName>
        <fullName evidence="8">Cell wall-associated hydrolase, NlpC family</fullName>
    </submittedName>
</protein>
<gene>
    <name evidence="8" type="ORF">SAMN05660282_00798</name>
</gene>
<keyword evidence="3 8" id="KW-0378">Hydrolase</keyword>
<dbReference type="InterPro" id="IPR038765">
    <property type="entry name" value="Papain-like_cys_pep_sf"/>
</dbReference>
<feature type="coiled-coil region" evidence="5">
    <location>
        <begin position="173"/>
        <end position="221"/>
    </location>
</feature>
<reference evidence="8 9" key="1">
    <citation type="submission" date="2016-10" db="EMBL/GenBank/DDBJ databases">
        <authorList>
            <person name="de Groot N.N."/>
        </authorList>
    </citation>
    <scope>NUCLEOTIDE SEQUENCE [LARGE SCALE GENOMIC DNA]</scope>
    <source>
        <strain>J11</strain>
        <strain evidence="9">PG 39</strain>
    </source>
</reference>
<dbReference type="STRING" id="185761.SAMN05660282_00798"/>
<dbReference type="EMBL" id="FOPJ01000003">
    <property type="protein sequence ID" value="SFG39743.1"/>
    <property type="molecule type" value="Genomic_DNA"/>
</dbReference>
<feature type="coiled-coil region" evidence="5">
    <location>
        <begin position="50"/>
        <end position="105"/>
    </location>
</feature>
<evidence type="ECO:0000256" key="4">
    <source>
        <dbReference type="ARBA" id="ARBA00022807"/>
    </source>
</evidence>
<dbReference type="Pfam" id="PF00877">
    <property type="entry name" value="NLPC_P60"/>
    <property type="match status" value="1"/>
</dbReference>
<feature type="transmembrane region" description="Helical" evidence="6">
    <location>
        <begin position="12"/>
        <end position="32"/>
    </location>
</feature>
<dbReference type="InterPro" id="IPR051794">
    <property type="entry name" value="PG_Endopeptidase_C40"/>
</dbReference>
<dbReference type="PANTHER" id="PTHR47359">
    <property type="entry name" value="PEPTIDOGLYCAN DL-ENDOPEPTIDASE CWLO"/>
    <property type="match status" value="1"/>
</dbReference>
<comment type="similarity">
    <text evidence="1">Belongs to the peptidase C40 family.</text>
</comment>
<dbReference type="RefSeq" id="WP_223845869.1">
    <property type="nucleotide sequence ID" value="NZ_FOPJ01000003.1"/>
</dbReference>
<evidence type="ECO:0000313" key="8">
    <source>
        <dbReference type="EMBL" id="SFG39743.1"/>
    </source>
</evidence>
<keyword evidence="9" id="KW-1185">Reference proteome</keyword>
<evidence type="ECO:0000259" key="7">
    <source>
        <dbReference type="PROSITE" id="PS51935"/>
    </source>
</evidence>
<feature type="domain" description="NlpC/P60" evidence="7">
    <location>
        <begin position="240"/>
        <end position="354"/>
    </location>
</feature>
<evidence type="ECO:0000256" key="3">
    <source>
        <dbReference type="ARBA" id="ARBA00022801"/>
    </source>
</evidence>
<evidence type="ECO:0000313" key="9">
    <source>
        <dbReference type="Proteomes" id="UP000199065"/>
    </source>
</evidence>
<dbReference type="Gene3D" id="6.10.250.3150">
    <property type="match status" value="1"/>
</dbReference>
<evidence type="ECO:0000256" key="2">
    <source>
        <dbReference type="ARBA" id="ARBA00022670"/>
    </source>
</evidence>
<dbReference type="InterPro" id="IPR000064">
    <property type="entry name" value="NLP_P60_dom"/>
</dbReference>
<dbReference type="PROSITE" id="PS51935">
    <property type="entry name" value="NLPC_P60"/>
    <property type="match status" value="1"/>
</dbReference>
<dbReference type="GO" id="GO:0006508">
    <property type="term" value="P:proteolysis"/>
    <property type="evidence" value="ECO:0007669"/>
    <property type="project" value="UniProtKB-KW"/>
</dbReference>